<reference evidence="2" key="1">
    <citation type="submission" date="2021-03" db="EMBL/GenBank/DDBJ databases">
        <authorList>
            <person name="Tran Van P."/>
        </authorList>
    </citation>
    <scope>NUCLEOTIDE SEQUENCE</scope>
</reference>
<protein>
    <recommendedName>
        <fullName evidence="4">Alpha-amylase</fullName>
    </recommendedName>
</protein>
<feature type="signal peptide" evidence="1">
    <location>
        <begin position="1"/>
        <end position="23"/>
    </location>
</feature>
<dbReference type="Proteomes" id="UP001153148">
    <property type="component" value="Unassembled WGS sequence"/>
</dbReference>
<keyword evidence="3" id="KW-1185">Reference proteome</keyword>
<evidence type="ECO:0000313" key="3">
    <source>
        <dbReference type="Proteomes" id="UP001153148"/>
    </source>
</evidence>
<name>A0ABN7PQI2_TIMPD</name>
<organism evidence="2 3">
    <name type="scientific">Timema podura</name>
    <name type="common">Walking stick</name>
    <dbReference type="NCBI Taxonomy" id="61482"/>
    <lineage>
        <taxon>Eukaryota</taxon>
        <taxon>Metazoa</taxon>
        <taxon>Ecdysozoa</taxon>
        <taxon>Arthropoda</taxon>
        <taxon>Hexapoda</taxon>
        <taxon>Insecta</taxon>
        <taxon>Pterygota</taxon>
        <taxon>Neoptera</taxon>
        <taxon>Polyneoptera</taxon>
        <taxon>Phasmatodea</taxon>
        <taxon>Timematodea</taxon>
        <taxon>Timematoidea</taxon>
        <taxon>Timematidae</taxon>
        <taxon>Timema</taxon>
    </lineage>
</organism>
<sequence>MKYFQIVLLVTLGVAFGTFPVDAQEDDLEWWQTTVLYQIYPRSFKDSDGDGVGDLK</sequence>
<evidence type="ECO:0000313" key="2">
    <source>
        <dbReference type="EMBL" id="CAG2067679.1"/>
    </source>
</evidence>
<evidence type="ECO:0000256" key="1">
    <source>
        <dbReference type="SAM" id="SignalP"/>
    </source>
</evidence>
<comment type="caution">
    <text evidence="2">The sequence shown here is derived from an EMBL/GenBank/DDBJ whole genome shotgun (WGS) entry which is preliminary data.</text>
</comment>
<dbReference type="InterPro" id="IPR017853">
    <property type="entry name" value="GH"/>
</dbReference>
<dbReference type="SUPFAM" id="SSF51445">
    <property type="entry name" value="(Trans)glycosidases"/>
    <property type="match status" value="1"/>
</dbReference>
<dbReference type="EMBL" id="CAJPIN010073179">
    <property type="protein sequence ID" value="CAG2067679.1"/>
    <property type="molecule type" value="Genomic_DNA"/>
</dbReference>
<feature type="chain" id="PRO_5047520379" description="Alpha-amylase" evidence="1">
    <location>
        <begin position="24"/>
        <end position="56"/>
    </location>
</feature>
<accession>A0ABN7PQI2</accession>
<keyword evidence="1" id="KW-0732">Signal</keyword>
<gene>
    <name evidence="2" type="ORF">TPAB3V08_LOCUS14622</name>
</gene>
<proteinExistence type="predicted"/>
<evidence type="ECO:0008006" key="4">
    <source>
        <dbReference type="Google" id="ProtNLM"/>
    </source>
</evidence>
<feature type="non-terminal residue" evidence="2">
    <location>
        <position position="56"/>
    </location>
</feature>
<dbReference type="Gene3D" id="3.20.20.80">
    <property type="entry name" value="Glycosidases"/>
    <property type="match status" value="1"/>
</dbReference>